<reference evidence="2" key="1">
    <citation type="journal article" date="2020" name="Stud. Mycol.">
        <title>101 Dothideomycetes genomes: a test case for predicting lifestyles and emergence of pathogens.</title>
        <authorList>
            <person name="Haridas S."/>
            <person name="Albert R."/>
            <person name="Binder M."/>
            <person name="Bloem J."/>
            <person name="Labutti K."/>
            <person name="Salamov A."/>
            <person name="Andreopoulos B."/>
            <person name="Baker S."/>
            <person name="Barry K."/>
            <person name="Bills G."/>
            <person name="Bluhm B."/>
            <person name="Cannon C."/>
            <person name="Castanera R."/>
            <person name="Culley D."/>
            <person name="Daum C."/>
            <person name="Ezra D."/>
            <person name="Gonzalez J."/>
            <person name="Henrissat B."/>
            <person name="Kuo A."/>
            <person name="Liang C."/>
            <person name="Lipzen A."/>
            <person name="Lutzoni F."/>
            <person name="Magnuson J."/>
            <person name="Mondo S."/>
            <person name="Nolan M."/>
            <person name="Ohm R."/>
            <person name="Pangilinan J."/>
            <person name="Park H.-J."/>
            <person name="Ramirez L."/>
            <person name="Alfaro M."/>
            <person name="Sun H."/>
            <person name="Tritt A."/>
            <person name="Yoshinaga Y."/>
            <person name="Zwiers L.-H."/>
            <person name="Turgeon B."/>
            <person name="Goodwin S."/>
            <person name="Spatafora J."/>
            <person name="Crous P."/>
            <person name="Grigoriev I."/>
        </authorList>
    </citation>
    <scope>NUCLEOTIDE SEQUENCE</scope>
    <source>
        <strain evidence="2">CBS 123094</strain>
    </source>
</reference>
<sequence>MYAASGTPRNPQEPLKQYSHSTPMMAVRHTTRMSISMSHTPSSMEALERLATLCLLEEDEACDAGRRTR</sequence>
<dbReference type="EMBL" id="ML977611">
    <property type="protein sequence ID" value="KAF1997579.1"/>
    <property type="molecule type" value="Genomic_DNA"/>
</dbReference>
<keyword evidence="3" id="KW-1185">Reference proteome</keyword>
<protein>
    <submittedName>
        <fullName evidence="2">Uncharacterized protein</fullName>
    </submittedName>
</protein>
<evidence type="ECO:0000313" key="3">
    <source>
        <dbReference type="Proteomes" id="UP000799779"/>
    </source>
</evidence>
<evidence type="ECO:0000256" key="1">
    <source>
        <dbReference type="SAM" id="MobiDB-lite"/>
    </source>
</evidence>
<feature type="region of interest" description="Disordered" evidence="1">
    <location>
        <begin position="1"/>
        <end position="22"/>
    </location>
</feature>
<dbReference type="Proteomes" id="UP000799779">
    <property type="component" value="Unassembled WGS sequence"/>
</dbReference>
<name>A0A6A5W9W1_9PLEO</name>
<proteinExistence type="predicted"/>
<evidence type="ECO:0000313" key="2">
    <source>
        <dbReference type="EMBL" id="KAF1997579.1"/>
    </source>
</evidence>
<organism evidence="2 3">
    <name type="scientific">Amniculicola lignicola CBS 123094</name>
    <dbReference type="NCBI Taxonomy" id="1392246"/>
    <lineage>
        <taxon>Eukaryota</taxon>
        <taxon>Fungi</taxon>
        <taxon>Dikarya</taxon>
        <taxon>Ascomycota</taxon>
        <taxon>Pezizomycotina</taxon>
        <taxon>Dothideomycetes</taxon>
        <taxon>Pleosporomycetidae</taxon>
        <taxon>Pleosporales</taxon>
        <taxon>Amniculicolaceae</taxon>
        <taxon>Amniculicola</taxon>
    </lineage>
</organism>
<gene>
    <name evidence="2" type="ORF">P154DRAFT_524626</name>
</gene>
<accession>A0A6A5W9W1</accession>
<dbReference type="AlphaFoldDB" id="A0A6A5W9W1"/>